<dbReference type="KEGG" id="soe:110804563"/>
<dbReference type="InterPro" id="IPR004582">
    <property type="entry name" value="Checkpoint_prot_Rad17_Rad24"/>
</dbReference>
<dbReference type="Pfam" id="PF21960">
    <property type="entry name" value="RCF1-5-like_lid"/>
    <property type="match status" value="1"/>
</dbReference>
<dbReference type="AlphaFoldDB" id="A0A9R0KCV3"/>
<feature type="region of interest" description="Disordered" evidence="8">
    <location>
        <begin position="32"/>
        <end position="60"/>
    </location>
</feature>
<dbReference type="GeneID" id="110804563"/>
<comment type="similarity">
    <text evidence="2">Belongs to the rad17/RAD24 family.</text>
</comment>
<dbReference type="Pfam" id="PF03215">
    <property type="entry name" value="Rad17"/>
    <property type="match status" value="1"/>
</dbReference>
<organism evidence="9 10">
    <name type="scientific">Spinacia oleracea</name>
    <name type="common">Spinach</name>
    <dbReference type="NCBI Taxonomy" id="3562"/>
    <lineage>
        <taxon>Eukaryota</taxon>
        <taxon>Viridiplantae</taxon>
        <taxon>Streptophyta</taxon>
        <taxon>Embryophyta</taxon>
        <taxon>Tracheophyta</taxon>
        <taxon>Spermatophyta</taxon>
        <taxon>Magnoliopsida</taxon>
        <taxon>eudicotyledons</taxon>
        <taxon>Gunneridae</taxon>
        <taxon>Pentapetalae</taxon>
        <taxon>Caryophyllales</taxon>
        <taxon>Chenopodiaceae</taxon>
        <taxon>Chenopodioideae</taxon>
        <taxon>Anserineae</taxon>
        <taxon>Spinacia</taxon>
    </lineage>
</organism>
<dbReference type="SUPFAM" id="SSF52540">
    <property type="entry name" value="P-loop containing nucleoside triphosphate hydrolases"/>
    <property type="match status" value="1"/>
</dbReference>
<keyword evidence="6" id="KW-0539">Nucleus</keyword>
<evidence type="ECO:0000256" key="2">
    <source>
        <dbReference type="ARBA" id="ARBA00006168"/>
    </source>
</evidence>
<keyword evidence="4" id="KW-0227">DNA damage</keyword>
<feature type="compositionally biased region" description="Acidic residues" evidence="8">
    <location>
        <begin position="618"/>
        <end position="627"/>
    </location>
</feature>
<comment type="subcellular location">
    <subcellularLocation>
        <location evidence="1">Nucleus</location>
    </subcellularLocation>
</comment>
<evidence type="ECO:0000256" key="7">
    <source>
        <dbReference type="ARBA" id="ARBA00023306"/>
    </source>
</evidence>
<keyword evidence="5" id="KW-0067">ATP-binding</keyword>
<dbReference type="Proteomes" id="UP000813463">
    <property type="component" value="Chromosome 3"/>
</dbReference>
<dbReference type="GO" id="GO:0005524">
    <property type="term" value="F:ATP binding"/>
    <property type="evidence" value="ECO:0007669"/>
    <property type="project" value="UniProtKB-KW"/>
</dbReference>
<evidence type="ECO:0000256" key="8">
    <source>
        <dbReference type="SAM" id="MobiDB-lite"/>
    </source>
</evidence>
<evidence type="ECO:0000256" key="5">
    <source>
        <dbReference type="ARBA" id="ARBA00022840"/>
    </source>
</evidence>
<dbReference type="PANTHER" id="PTHR12172:SF0">
    <property type="entry name" value="CELL CYCLE CHECKPOINT PROTEIN RAD17"/>
    <property type="match status" value="1"/>
</dbReference>
<dbReference type="GO" id="GO:0003682">
    <property type="term" value="F:chromatin binding"/>
    <property type="evidence" value="ECO:0000318"/>
    <property type="project" value="GO_Central"/>
</dbReference>
<dbReference type="Gene3D" id="1.10.8.60">
    <property type="match status" value="1"/>
</dbReference>
<evidence type="ECO:0000256" key="3">
    <source>
        <dbReference type="ARBA" id="ARBA00022741"/>
    </source>
</evidence>
<keyword evidence="3" id="KW-0547">Nucleotide-binding</keyword>
<sequence>MGKRRSTVVIVSSDDDNDNDDVFTIGRNCSSSNSKPTLRNSKSVLNSKSRTAYARPTAKKARLSHPLSTSAELLSNFDEYKFLSGDLADDFAGFQVSTDSRRLDGVESWVYKYRPRSLEEIAVHKKKVEEVRMWFEEKLSIPKQGSQNYVLLITGQAGTGKSATVRVVASKFGAEVCEWNAPTPTIWAEYVHNLNAGVTYISKLDEFENFVERVRKYGMLSSSLSGSRQPMVLLVEDLPVASGRIAQGRLLNCLQLLVKSVQVPTVILITDYSAGDSADAGMRHWEELSSSLESAGACKMAFNPITVNSIKKVLSRICKQEKCNTSSEQVNLIANASGGDIRHAITTLQYACLRQEKKVLVSSEKCTSNLEAKVHDHGQKDAGSSLAYGRDQTLSLFHGLGKFLHNKRDTECTISHSDDGFYLKEGFTRLPLKMDAPEKVLCQAYGQARPVAEFLHENVLDFLSQDAIEDAWSVVSYLSDADCLLSSVHRTVTRNYEIENVIQSAAASVAVRGVLFGNAHPSPSRWHSIRRPELWQAEKSTRSNMHEMERQRLDHFYTLGLANISAICTDYRPALKWLGYRASLPLEHADVNNSLIRDNSLENDELVDTYPQNQAGDDFTDDDIEEW</sequence>
<reference evidence="10" key="2">
    <citation type="submission" date="2025-08" db="UniProtKB">
        <authorList>
            <consortium name="RefSeq"/>
        </authorList>
    </citation>
    <scope>IDENTIFICATION</scope>
    <source>
        <tissue evidence="10">Leaf</tissue>
    </source>
</reference>
<evidence type="ECO:0000313" key="10">
    <source>
        <dbReference type="RefSeq" id="XP_021865860.2"/>
    </source>
</evidence>
<gene>
    <name evidence="10" type="primary">LOC110804563</name>
</gene>
<dbReference type="GO" id="GO:0005634">
    <property type="term" value="C:nucleus"/>
    <property type="evidence" value="ECO:0007669"/>
    <property type="project" value="UniProtKB-SubCell"/>
</dbReference>
<evidence type="ECO:0000256" key="1">
    <source>
        <dbReference type="ARBA" id="ARBA00004123"/>
    </source>
</evidence>
<evidence type="ECO:0000256" key="4">
    <source>
        <dbReference type="ARBA" id="ARBA00022763"/>
    </source>
</evidence>
<evidence type="ECO:0000256" key="6">
    <source>
        <dbReference type="ARBA" id="ARBA00023242"/>
    </source>
</evidence>
<feature type="compositionally biased region" description="Polar residues" evidence="8">
    <location>
        <begin position="32"/>
        <end position="50"/>
    </location>
</feature>
<dbReference type="GO" id="GO:0000077">
    <property type="term" value="P:DNA damage checkpoint signaling"/>
    <property type="evidence" value="ECO:0000318"/>
    <property type="project" value="GO_Central"/>
</dbReference>
<dbReference type="PANTHER" id="PTHR12172">
    <property type="entry name" value="CELL CYCLE CHECKPOINT PROTEIN RAD17"/>
    <property type="match status" value="1"/>
</dbReference>
<reference evidence="9" key="1">
    <citation type="journal article" date="2021" name="Nat. Commun.">
        <title>Genomic analyses provide insights into spinach domestication and the genetic basis of agronomic traits.</title>
        <authorList>
            <person name="Cai X."/>
            <person name="Sun X."/>
            <person name="Xu C."/>
            <person name="Sun H."/>
            <person name="Wang X."/>
            <person name="Ge C."/>
            <person name="Zhang Z."/>
            <person name="Wang Q."/>
            <person name="Fei Z."/>
            <person name="Jiao C."/>
            <person name="Wang Q."/>
        </authorList>
    </citation>
    <scope>NUCLEOTIDE SEQUENCE [LARGE SCALE GENOMIC DNA]</scope>
    <source>
        <strain evidence="9">cv. Varoflay</strain>
    </source>
</reference>
<name>A0A9R0KCV3_SPIOL</name>
<dbReference type="GO" id="GO:0003689">
    <property type="term" value="F:DNA clamp loader activity"/>
    <property type="evidence" value="ECO:0007669"/>
    <property type="project" value="TreeGrafter"/>
</dbReference>
<protein>
    <submittedName>
        <fullName evidence="10">Cell cycle checkpoint protein RAD17</fullName>
    </submittedName>
</protein>
<dbReference type="GO" id="GO:0006281">
    <property type="term" value="P:DNA repair"/>
    <property type="evidence" value="ECO:0000318"/>
    <property type="project" value="GO_Central"/>
</dbReference>
<dbReference type="InterPro" id="IPR047854">
    <property type="entry name" value="RFC_lid"/>
</dbReference>
<evidence type="ECO:0000313" key="9">
    <source>
        <dbReference type="Proteomes" id="UP000813463"/>
    </source>
</evidence>
<proteinExistence type="inferred from homology"/>
<dbReference type="GO" id="GO:0033314">
    <property type="term" value="P:mitotic DNA replication checkpoint signaling"/>
    <property type="evidence" value="ECO:0000318"/>
    <property type="project" value="GO_Central"/>
</dbReference>
<keyword evidence="9" id="KW-1185">Reference proteome</keyword>
<feature type="region of interest" description="Disordered" evidence="8">
    <location>
        <begin position="606"/>
        <end position="627"/>
    </location>
</feature>
<accession>A0A9R0KCV3</accession>
<keyword evidence="7" id="KW-0131">Cell cycle</keyword>
<dbReference type="Gene3D" id="3.40.50.300">
    <property type="entry name" value="P-loop containing nucleotide triphosphate hydrolases"/>
    <property type="match status" value="1"/>
</dbReference>
<dbReference type="InterPro" id="IPR027417">
    <property type="entry name" value="P-loop_NTPase"/>
</dbReference>
<dbReference type="RefSeq" id="XP_021865860.2">
    <property type="nucleotide sequence ID" value="XM_022010168.2"/>
</dbReference>
<dbReference type="CDD" id="cd18140">
    <property type="entry name" value="HLD_clamp_RFC"/>
    <property type="match status" value="1"/>
</dbReference>